<dbReference type="Pfam" id="PF07542">
    <property type="entry name" value="ATP12"/>
    <property type="match status" value="1"/>
</dbReference>
<dbReference type="PANTHER" id="PTHR21013:SF10">
    <property type="entry name" value="ATP SYNTHASE MITOCHONDRIAL F1 COMPLEX ASSEMBLY FACTOR 2"/>
    <property type="match status" value="1"/>
</dbReference>
<dbReference type="EMBL" id="ML119655">
    <property type="protein sequence ID" value="RPA85138.1"/>
    <property type="molecule type" value="Genomic_DNA"/>
</dbReference>
<dbReference type="AlphaFoldDB" id="A0A3N4IKB8"/>
<sequence length="275" mass="30585">MVKVVDLVVDSNHGPRRCRPLKTPLLHPLLIPASKPLLAFTIANEWETAHTIAEARSSFRMPLTQMSSRIIDIEHTKDDREREGMVEEIREHCLRYLETDTLLFLAPSGGVVSKAAGERTLRECQEEALTPVLEFLTTQVWPGVTIKAVDGNEGILPLSYKQPKETLETIKRWVEGLGLWDLLALERATVAGKSFLMGARVVSGWSESGLMVGREGTVVQRREVGVEEAARAVSVEVVWQTGQWGEVEDTHDVEKEDLRRQLGSAILLCTGVGLK</sequence>
<proteinExistence type="predicted"/>
<gene>
    <name evidence="1" type="ORF">BJ508DRAFT_368869</name>
</gene>
<dbReference type="OrthoDB" id="5322896at2759"/>
<evidence type="ECO:0000313" key="2">
    <source>
        <dbReference type="Proteomes" id="UP000275078"/>
    </source>
</evidence>
<organism evidence="1 2">
    <name type="scientific">Ascobolus immersus RN42</name>
    <dbReference type="NCBI Taxonomy" id="1160509"/>
    <lineage>
        <taxon>Eukaryota</taxon>
        <taxon>Fungi</taxon>
        <taxon>Dikarya</taxon>
        <taxon>Ascomycota</taxon>
        <taxon>Pezizomycotina</taxon>
        <taxon>Pezizomycetes</taxon>
        <taxon>Pezizales</taxon>
        <taxon>Ascobolaceae</taxon>
        <taxon>Ascobolus</taxon>
    </lineage>
</organism>
<dbReference type="SUPFAM" id="SSF160909">
    <property type="entry name" value="ATP12-like"/>
    <property type="match status" value="1"/>
</dbReference>
<dbReference type="InterPro" id="IPR011419">
    <property type="entry name" value="ATP12_ATP_synth-F1-assembly"/>
</dbReference>
<dbReference type="Gene3D" id="1.10.3580.10">
    <property type="entry name" value="ATP12 ATPase"/>
    <property type="match status" value="1"/>
</dbReference>
<evidence type="ECO:0000313" key="1">
    <source>
        <dbReference type="EMBL" id="RPA85138.1"/>
    </source>
</evidence>
<name>A0A3N4IKB8_ASCIM</name>
<evidence type="ECO:0008006" key="3">
    <source>
        <dbReference type="Google" id="ProtNLM"/>
    </source>
</evidence>
<dbReference type="Proteomes" id="UP000275078">
    <property type="component" value="Unassembled WGS sequence"/>
</dbReference>
<dbReference type="GO" id="GO:0033615">
    <property type="term" value="P:mitochondrial proton-transporting ATP synthase complex assembly"/>
    <property type="evidence" value="ECO:0007669"/>
    <property type="project" value="TreeGrafter"/>
</dbReference>
<dbReference type="GO" id="GO:0005739">
    <property type="term" value="C:mitochondrion"/>
    <property type="evidence" value="ECO:0007669"/>
    <property type="project" value="TreeGrafter"/>
</dbReference>
<reference evidence="1 2" key="1">
    <citation type="journal article" date="2018" name="Nat. Ecol. Evol.">
        <title>Pezizomycetes genomes reveal the molecular basis of ectomycorrhizal truffle lifestyle.</title>
        <authorList>
            <person name="Murat C."/>
            <person name="Payen T."/>
            <person name="Noel B."/>
            <person name="Kuo A."/>
            <person name="Morin E."/>
            <person name="Chen J."/>
            <person name="Kohler A."/>
            <person name="Krizsan K."/>
            <person name="Balestrini R."/>
            <person name="Da Silva C."/>
            <person name="Montanini B."/>
            <person name="Hainaut M."/>
            <person name="Levati E."/>
            <person name="Barry K.W."/>
            <person name="Belfiori B."/>
            <person name="Cichocki N."/>
            <person name="Clum A."/>
            <person name="Dockter R.B."/>
            <person name="Fauchery L."/>
            <person name="Guy J."/>
            <person name="Iotti M."/>
            <person name="Le Tacon F."/>
            <person name="Lindquist E.A."/>
            <person name="Lipzen A."/>
            <person name="Malagnac F."/>
            <person name="Mello A."/>
            <person name="Molinier V."/>
            <person name="Miyauchi S."/>
            <person name="Poulain J."/>
            <person name="Riccioni C."/>
            <person name="Rubini A."/>
            <person name="Sitrit Y."/>
            <person name="Splivallo R."/>
            <person name="Traeger S."/>
            <person name="Wang M."/>
            <person name="Zifcakova L."/>
            <person name="Wipf D."/>
            <person name="Zambonelli A."/>
            <person name="Paolocci F."/>
            <person name="Nowrousian M."/>
            <person name="Ottonello S."/>
            <person name="Baldrian P."/>
            <person name="Spatafora J.W."/>
            <person name="Henrissat B."/>
            <person name="Nagy L.G."/>
            <person name="Aury J.M."/>
            <person name="Wincker P."/>
            <person name="Grigoriev I.V."/>
            <person name="Bonfante P."/>
            <person name="Martin F.M."/>
        </authorList>
    </citation>
    <scope>NUCLEOTIDE SEQUENCE [LARGE SCALE GENOMIC DNA]</scope>
    <source>
        <strain evidence="1 2">RN42</strain>
    </source>
</reference>
<dbReference type="STRING" id="1160509.A0A3N4IKB8"/>
<accession>A0A3N4IKB8</accession>
<dbReference type="InterPro" id="IPR023335">
    <property type="entry name" value="ATP12_ortho_dom_sf"/>
</dbReference>
<keyword evidence="2" id="KW-1185">Reference proteome</keyword>
<dbReference type="PANTHER" id="PTHR21013">
    <property type="entry name" value="ATP SYNTHASE MITOCHONDRIAL F1 COMPLEX ASSEMBLY FACTOR 2/ATP12 PROTEIN, MITOCHONDRIAL PRECURSOR"/>
    <property type="match status" value="1"/>
</dbReference>
<protein>
    <recommendedName>
        <fullName evidence="3">ATP12-domain-containing protein</fullName>
    </recommendedName>
</protein>